<keyword evidence="18" id="KW-1185">Reference proteome</keyword>
<reference evidence="17 18" key="1">
    <citation type="submission" date="2013-02" db="EMBL/GenBank/DDBJ databases">
        <title>Genome sequence of Clostridium saccharoperbutylacetonicum N1-4(HMT).</title>
        <authorList>
            <person name="Poehlein A."/>
            <person name="Daniel R."/>
        </authorList>
    </citation>
    <scope>NUCLEOTIDE SEQUENCE [LARGE SCALE GENOMIC DNA]</scope>
    <source>
        <strain evidence="18">N1-4(HMT)</strain>
    </source>
</reference>
<dbReference type="STRING" id="36745.CLSAP_30740"/>
<dbReference type="Proteomes" id="UP000011728">
    <property type="component" value="Chromosome"/>
</dbReference>
<dbReference type="GO" id="GO:0008137">
    <property type="term" value="F:NADH dehydrogenase (ubiquinone) activity"/>
    <property type="evidence" value="ECO:0007669"/>
    <property type="project" value="InterPro"/>
</dbReference>
<gene>
    <name evidence="17" type="primary">hndD1</name>
    <name evidence="17" type="ORF">Cspa_c33070</name>
</gene>
<dbReference type="PANTHER" id="PTHR11615">
    <property type="entry name" value="NITRATE, FORMATE, IRON DEHYDROGENASE"/>
    <property type="match status" value="1"/>
</dbReference>
<feature type="domain" description="4Fe-4S His(Cys)3-ligated-type" evidence="16">
    <location>
        <begin position="78"/>
        <end position="117"/>
    </location>
</feature>
<dbReference type="KEGG" id="csr:Cspa_c33070"/>
<dbReference type="SUPFAM" id="SSF54862">
    <property type="entry name" value="4Fe-4S ferredoxins"/>
    <property type="match status" value="1"/>
</dbReference>
<dbReference type="SMART" id="SM00929">
    <property type="entry name" value="NADH-G_4Fe-4S_3"/>
    <property type="match status" value="1"/>
</dbReference>
<dbReference type="GO" id="GO:0051537">
    <property type="term" value="F:2 iron, 2 sulfur cluster binding"/>
    <property type="evidence" value="ECO:0007669"/>
    <property type="project" value="UniProtKB-KW"/>
</dbReference>
<dbReference type="SUPFAM" id="SSF54292">
    <property type="entry name" value="2Fe-2S ferredoxin-like"/>
    <property type="match status" value="1"/>
</dbReference>
<evidence type="ECO:0000313" key="18">
    <source>
        <dbReference type="Proteomes" id="UP000011728"/>
    </source>
</evidence>
<dbReference type="InterPro" id="IPR036991">
    <property type="entry name" value="Fe_hydrogenase_ssu_sf"/>
</dbReference>
<keyword evidence="8" id="KW-1278">Translocase</keyword>
<dbReference type="InterPro" id="IPR001041">
    <property type="entry name" value="2Fe-2S_ferredoxin-type"/>
</dbReference>
<dbReference type="InterPro" id="IPR000283">
    <property type="entry name" value="NADH_UbQ_OxRdtase_75kDa_su_CS"/>
</dbReference>
<dbReference type="FunFam" id="3.30.70.20:FF:000035">
    <property type="entry name" value="Iron hydrogenase 1"/>
    <property type="match status" value="1"/>
</dbReference>
<protein>
    <submittedName>
        <fullName evidence="17">NADP-reducing hydrogenase subunit HndC</fullName>
        <ecNumber evidence="17">1.12.1.3</ecNumber>
    </submittedName>
</protein>
<dbReference type="InterPro" id="IPR036010">
    <property type="entry name" value="2Fe-2S_ferredoxin-like_sf"/>
</dbReference>
<evidence type="ECO:0000259" key="15">
    <source>
        <dbReference type="PROSITE" id="PS51379"/>
    </source>
</evidence>
<evidence type="ECO:0000259" key="14">
    <source>
        <dbReference type="PROSITE" id="PS51085"/>
    </source>
</evidence>
<dbReference type="NCBIfam" id="TIGR02512">
    <property type="entry name" value="FeFe_hydrog_A"/>
    <property type="match status" value="1"/>
</dbReference>
<dbReference type="PROSITE" id="PS00198">
    <property type="entry name" value="4FE4S_FER_1"/>
    <property type="match status" value="1"/>
</dbReference>
<dbReference type="SMART" id="SM00902">
    <property type="entry name" value="Fe_hyd_SSU"/>
    <property type="match status" value="1"/>
</dbReference>
<evidence type="ECO:0000256" key="3">
    <source>
        <dbReference type="ARBA" id="ARBA00005404"/>
    </source>
</evidence>
<comment type="cofactor">
    <cofactor evidence="13">
        <name>[2Fe-2S] cluster</name>
        <dbReference type="ChEBI" id="CHEBI:190135"/>
    </cofactor>
</comment>
<dbReference type="Gene3D" id="3.40.950.10">
    <property type="entry name" value="Fe-only Hydrogenase (Larger Subunit), Chain L, domain 3"/>
    <property type="match status" value="1"/>
</dbReference>
<evidence type="ECO:0000256" key="4">
    <source>
        <dbReference type="ARBA" id="ARBA00022485"/>
    </source>
</evidence>
<evidence type="ECO:0000256" key="13">
    <source>
        <dbReference type="ARBA" id="ARBA00034078"/>
    </source>
</evidence>
<evidence type="ECO:0000256" key="6">
    <source>
        <dbReference type="ARBA" id="ARBA00022723"/>
    </source>
</evidence>
<comment type="similarity">
    <text evidence="3">Belongs to the complex I 75 kDa subunit family.</text>
</comment>
<dbReference type="GO" id="GO:0005506">
    <property type="term" value="F:iron ion binding"/>
    <property type="evidence" value="ECO:0007669"/>
    <property type="project" value="InterPro"/>
</dbReference>
<dbReference type="PATRIC" id="fig|931276.5.peg.3332"/>
<dbReference type="GO" id="GO:0042773">
    <property type="term" value="P:ATP synthesis coupled electron transport"/>
    <property type="evidence" value="ECO:0007669"/>
    <property type="project" value="InterPro"/>
</dbReference>
<feature type="domain" description="4Fe-4S ferredoxin-type" evidence="15">
    <location>
        <begin position="179"/>
        <end position="208"/>
    </location>
</feature>
<dbReference type="GO" id="GO:0008901">
    <property type="term" value="F:ferredoxin hydrogenase activity"/>
    <property type="evidence" value="ECO:0007669"/>
    <property type="project" value="InterPro"/>
</dbReference>
<sequence length="587" mass="64614">MVNLKIDNITVEVNEGTTILEAAKLAGIPIPSLCYLKGINEIGACRVCVVEVKGKDKLLPACNNMVESGMEILTNSPRVRETRRTNVELILSQHDCNCAFCVRSGNCNLQTISNDLGILSLSYDKNVEPYIWNESFPLIRDAGKCIKCMRCIQICNKIQSLNIWDVANTGSRTTVDVSYNRRIKNSDCSLCGQCITHCPVGALRERDDTVKAFSALADPDKITVVQIAPAVRAAWGEALGLTREEATVNRLVSALRRMGFNYIFDTNFSADLTIMEEGNEFIERISNKENNIFPMFTSCCPGWVRFLKSQYPDMVEQLSTAKSPQQMFGAVAKSYYAKILNVDPSKIFSISVMPCVAKKHEAEIPVMNDAGAGQDVDLVLTTREIERMIRAEHIICKDLKEEEFDMPLGVSSGAGVIFGSTGGVMEAALRSAHFIITGKNPDPDAFKEVRISGGIKEAVFEIAGSSIKVAVVSGLGNARKLVKAIRKGKAHYDFVEVMACPGGCSGGGGQPIADGLELGKERADNLYKLDKKAELRFSHENPSIIQLYADYMEKPLSHKAHKLLHTDHNAWIMPLSPRKDFGDNDDE</sequence>
<dbReference type="InterPro" id="IPR004108">
    <property type="entry name" value="Fe_hydrogenase_lsu_C"/>
</dbReference>
<dbReference type="Gene3D" id="3.40.50.1780">
    <property type="match status" value="1"/>
</dbReference>
<dbReference type="InterPro" id="IPR049830">
    <property type="entry name" value="HndD"/>
</dbReference>
<organism evidence="17 18">
    <name type="scientific">Clostridium saccharoperbutylacetonicum N1-4(HMT)</name>
    <dbReference type="NCBI Taxonomy" id="931276"/>
    <lineage>
        <taxon>Bacteria</taxon>
        <taxon>Bacillati</taxon>
        <taxon>Bacillota</taxon>
        <taxon>Clostridia</taxon>
        <taxon>Eubacteriales</taxon>
        <taxon>Clostridiaceae</taxon>
        <taxon>Clostridium</taxon>
    </lineage>
</organism>
<comment type="subcellular location">
    <subcellularLocation>
        <location evidence="2">Membrane</location>
    </subcellularLocation>
</comment>
<keyword evidence="12" id="KW-0472">Membrane</keyword>
<dbReference type="PROSITE" id="PS00641">
    <property type="entry name" value="COMPLEX1_75K_1"/>
    <property type="match status" value="1"/>
</dbReference>
<dbReference type="SUPFAM" id="SSF53920">
    <property type="entry name" value="Fe-only hydrogenase"/>
    <property type="match status" value="1"/>
</dbReference>
<keyword evidence="9" id="KW-0408">Iron</keyword>
<dbReference type="Gene3D" id="3.10.20.740">
    <property type="match status" value="1"/>
</dbReference>
<dbReference type="Pfam" id="PF12838">
    <property type="entry name" value="Fer4_7"/>
    <property type="match status" value="1"/>
</dbReference>
<keyword evidence="10" id="KW-0411">Iron-sulfur</keyword>
<name>M1MLE0_9CLOT</name>
<dbReference type="FunFam" id="3.10.20.740:FF:000004">
    <property type="entry name" value="NADH-quinone oxidoreductase"/>
    <property type="match status" value="1"/>
</dbReference>
<dbReference type="GO" id="GO:0050583">
    <property type="term" value="F:hydrogen dehydrogenase (NADP+) activity"/>
    <property type="evidence" value="ECO:0007669"/>
    <property type="project" value="UniProtKB-EC"/>
</dbReference>
<evidence type="ECO:0000256" key="9">
    <source>
        <dbReference type="ARBA" id="ARBA00023004"/>
    </source>
</evidence>
<accession>M1MLE0</accession>
<dbReference type="OrthoDB" id="9805142at2"/>
<dbReference type="Pfam" id="PF02256">
    <property type="entry name" value="Fe_hyd_SSU"/>
    <property type="match status" value="1"/>
</dbReference>
<dbReference type="RefSeq" id="WP_015393386.1">
    <property type="nucleotide sequence ID" value="NC_020291.1"/>
</dbReference>
<keyword evidence="5" id="KW-0001">2Fe-2S</keyword>
<dbReference type="HOGENOM" id="CLU_018240_2_1_9"/>
<evidence type="ECO:0000256" key="1">
    <source>
        <dbReference type="ARBA" id="ARBA00001966"/>
    </source>
</evidence>
<dbReference type="eggNOG" id="COG4624">
    <property type="taxonomic scope" value="Bacteria"/>
</dbReference>
<proteinExistence type="inferred from homology"/>
<evidence type="ECO:0000256" key="11">
    <source>
        <dbReference type="ARBA" id="ARBA00023027"/>
    </source>
</evidence>
<evidence type="ECO:0000256" key="2">
    <source>
        <dbReference type="ARBA" id="ARBA00004370"/>
    </source>
</evidence>
<keyword evidence="6" id="KW-0479">Metal-binding</keyword>
<dbReference type="InterPro" id="IPR003149">
    <property type="entry name" value="Fe_hydrogenase_ssu"/>
</dbReference>
<dbReference type="PROSITE" id="PS51379">
    <property type="entry name" value="4FE4S_FER_2"/>
    <property type="match status" value="2"/>
</dbReference>
<evidence type="ECO:0000313" key="17">
    <source>
        <dbReference type="EMBL" id="AGF57068.1"/>
    </source>
</evidence>
<dbReference type="InterPro" id="IPR013352">
    <property type="entry name" value="Fe_hydrogenase_subset"/>
</dbReference>
<dbReference type="NCBIfam" id="NF040763">
    <property type="entry name" value="FeFe_hydrog_A6"/>
    <property type="match status" value="1"/>
</dbReference>
<dbReference type="AlphaFoldDB" id="M1MLE0"/>
<dbReference type="eggNOG" id="COG3383">
    <property type="taxonomic scope" value="Bacteria"/>
</dbReference>
<dbReference type="InterPro" id="IPR050340">
    <property type="entry name" value="Cytosolic_Fe-S_CAF"/>
</dbReference>
<keyword evidence="11" id="KW-0520">NAD</keyword>
<dbReference type="EC" id="1.12.1.3" evidence="17"/>
<dbReference type="InterPro" id="IPR009016">
    <property type="entry name" value="Fe_hydrogenase"/>
</dbReference>
<evidence type="ECO:0000256" key="8">
    <source>
        <dbReference type="ARBA" id="ARBA00022967"/>
    </source>
</evidence>
<comment type="cofactor">
    <cofactor evidence="1">
        <name>[4Fe-4S] cluster</name>
        <dbReference type="ChEBI" id="CHEBI:49883"/>
    </cofactor>
</comment>
<dbReference type="CDD" id="cd00207">
    <property type="entry name" value="fer2"/>
    <property type="match status" value="1"/>
</dbReference>
<dbReference type="Gene3D" id="4.10.260.20">
    <property type="entry name" value="Iron hydrogenase, small subunit"/>
    <property type="match status" value="1"/>
</dbReference>
<feature type="domain" description="4Fe-4S ferredoxin-type" evidence="15">
    <location>
        <begin position="136"/>
        <end position="166"/>
    </location>
</feature>
<evidence type="ECO:0000256" key="5">
    <source>
        <dbReference type="ARBA" id="ARBA00022714"/>
    </source>
</evidence>
<dbReference type="EMBL" id="CP004121">
    <property type="protein sequence ID" value="AGF57068.1"/>
    <property type="molecule type" value="Genomic_DNA"/>
</dbReference>
<dbReference type="GO" id="GO:0016020">
    <property type="term" value="C:membrane"/>
    <property type="evidence" value="ECO:0007669"/>
    <property type="project" value="UniProtKB-SubCell"/>
</dbReference>
<evidence type="ECO:0000256" key="10">
    <source>
        <dbReference type="ARBA" id="ARBA00023014"/>
    </source>
</evidence>
<keyword evidence="7" id="KW-0677">Repeat</keyword>
<evidence type="ECO:0000256" key="12">
    <source>
        <dbReference type="ARBA" id="ARBA00023136"/>
    </source>
</evidence>
<dbReference type="Pfam" id="PF10588">
    <property type="entry name" value="NADH-G_4Fe-4S_3"/>
    <property type="match status" value="1"/>
</dbReference>
<dbReference type="Gene3D" id="3.30.70.20">
    <property type="match status" value="1"/>
</dbReference>
<dbReference type="InterPro" id="IPR017900">
    <property type="entry name" value="4Fe4S_Fe_S_CS"/>
</dbReference>
<dbReference type="GO" id="GO:0051539">
    <property type="term" value="F:4 iron, 4 sulfur cluster binding"/>
    <property type="evidence" value="ECO:0007669"/>
    <property type="project" value="UniProtKB-KW"/>
</dbReference>
<dbReference type="PROSITE" id="PS51839">
    <property type="entry name" value="4FE4S_HC3"/>
    <property type="match status" value="1"/>
</dbReference>
<keyword evidence="4" id="KW-0004">4Fe-4S</keyword>
<dbReference type="InterPro" id="IPR019574">
    <property type="entry name" value="NADH_UbQ_OxRdtase_Gsu_4Fe4S-bd"/>
</dbReference>
<dbReference type="InterPro" id="IPR017896">
    <property type="entry name" value="4Fe4S_Fe-S-bd"/>
</dbReference>
<dbReference type="PROSITE" id="PS51085">
    <property type="entry name" value="2FE2S_FER_2"/>
    <property type="match status" value="1"/>
</dbReference>
<evidence type="ECO:0000256" key="7">
    <source>
        <dbReference type="ARBA" id="ARBA00022737"/>
    </source>
</evidence>
<keyword evidence="17" id="KW-0560">Oxidoreductase</keyword>
<dbReference type="Pfam" id="PF02906">
    <property type="entry name" value="Fe_hyd_lg_C"/>
    <property type="match status" value="1"/>
</dbReference>
<evidence type="ECO:0000259" key="16">
    <source>
        <dbReference type="PROSITE" id="PS51839"/>
    </source>
</evidence>
<feature type="domain" description="2Fe-2S ferredoxin-type" evidence="14">
    <location>
        <begin position="1"/>
        <end position="78"/>
    </location>
</feature>
<dbReference type="Pfam" id="PF13510">
    <property type="entry name" value="Fer2_4"/>
    <property type="match status" value="1"/>
</dbReference>